<evidence type="ECO:0000259" key="1">
    <source>
        <dbReference type="PROSITE" id="PS50880"/>
    </source>
</evidence>
<dbReference type="SUPFAM" id="SSF110455">
    <property type="entry name" value="Toprim domain"/>
    <property type="match status" value="1"/>
</dbReference>
<dbReference type="PANTHER" id="PTHR39156:SF2">
    <property type="entry name" value="DNA PRIMASE (BACTERIAL TYPE) AND SMALL PRIMASE-LIKE PROTEINS"/>
    <property type="match status" value="1"/>
</dbReference>
<dbReference type="GO" id="GO:0006364">
    <property type="term" value="P:rRNA processing"/>
    <property type="evidence" value="ECO:0007669"/>
    <property type="project" value="TreeGrafter"/>
</dbReference>
<dbReference type="AlphaFoldDB" id="A0A921KCV4"/>
<dbReference type="Proteomes" id="UP000698173">
    <property type="component" value="Unassembled WGS sequence"/>
</dbReference>
<protein>
    <recommendedName>
        <fullName evidence="1">Toprim domain-containing protein</fullName>
    </recommendedName>
</protein>
<dbReference type="InterPro" id="IPR006171">
    <property type="entry name" value="TOPRIM_dom"/>
</dbReference>
<sequence length="113" mass="13153">MSDEKVIIVEGGSDRKRLARILAEPVEIICTNGTVSPYRLEELLAPYEEQELYVFVDADEDGEKTRILFKRDFPAAIHLYTEKVYREVETTPYKVLAKILQEADFKIRPEYLL</sequence>
<feature type="domain" description="Toprim" evidence="1">
    <location>
        <begin position="4"/>
        <end position="92"/>
    </location>
</feature>
<proteinExistence type="predicted"/>
<evidence type="ECO:0000313" key="2">
    <source>
        <dbReference type="EMBL" id="HJF32125.1"/>
    </source>
</evidence>
<dbReference type="GO" id="GO:0043822">
    <property type="term" value="F:ribonuclease M5 activity"/>
    <property type="evidence" value="ECO:0007669"/>
    <property type="project" value="TreeGrafter"/>
</dbReference>
<dbReference type="EMBL" id="DYWT01000167">
    <property type="protein sequence ID" value="HJF32125.1"/>
    <property type="molecule type" value="Genomic_DNA"/>
</dbReference>
<dbReference type="PANTHER" id="PTHR39156">
    <property type="entry name" value="RIBONUCLEASE M5"/>
    <property type="match status" value="1"/>
</dbReference>
<reference evidence="2" key="1">
    <citation type="journal article" date="2021" name="PeerJ">
        <title>Extensive microbial diversity within the chicken gut microbiome revealed by metagenomics and culture.</title>
        <authorList>
            <person name="Gilroy R."/>
            <person name="Ravi A."/>
            <person name="Getino M."/>
            <person name="Pursley I."/>
            <person name="Horton D.L."/>
            <person name="Alikhan N.F."/>
            <person name="Baker D."/>
            <person name="Gharbi K."/>
            <person name="Hall N."/>
            <person name="Watson M."/>
            <person name="Adriaenssens E.M."/>
            <person name="Foster-Nyarko E."/>
            <person name="Jarju S."/>
            <person name="Secka A."/>
            <person name="Antonio M."/>
            <person name="Oren A."/>
            <person name="Chaudhuri R.R."/>
            <person name="La Ragione R."/>
            <person name="Hildebrand F."/>
            <person name="Pallen M.J."/>
        </authorList>
    </citation>
    <scope>NUCLEOTIDE SEQUENCE</scope>
    <source>
        <strain evidence="2">CHK171-7178</strain>
    </source>
</reference>
<dbReference type="Pfam" id="PF01751">
    <property type="entry name" value="Toprim"/>
    <property type="match status" value="1"/>
</dbReference>
<reference evidence="2" key="2">
    <citation type="submission" date="2021-09" db="EMBL/GenBank/DDBJ databases">
        <authorList>
            <person name="Gilroy R."/>
        </authorList>
    </citation>
    <scope>NUCLEOTIDE SEQUENCE</scope>
    <source>
        <strain evidence="2">CHK171-7178</strain>
    </source>
</reference>
<dbReference type="PROSITE" id="PS50880">
    <property type="entry name" value="TOPRIM"/>
    <property type="match status" value="1"/>
</dbReference>
<dbReference type="SMART" id="SM00493">
    <property type="entry name" value="TOPRIM"/>
    <property type="match status" value="1"/>
</dbReference>
<dbReference type="Gene3D" id="3.40.1360.10">
    <property type="match status" value="1"/>
</dbReference>
<evidence type="ECO:0000313" key="3">
    <source>
        <dbReference type="Proteomes" id="UP000698173"/>
    </source>
</evidence>
<comment type="caution">
    <text evidence="2">The sequence shown here is derived from an EMBL/GenBank/DDBJ whole genome shotgun (WGS) entry which is preliminary data.</text>
</comment>
<name>A0A921KCV4_SPOPS</name>
<organism evidence="2 3">
    <name type="scientific">Sporosarcina psychrophila</name>
    <name type="common">Bacillus psychrophilus</name>
    <dbReference type="NCBI Taxonomy" id="1476"/>
    <lineage>
        <taxon>Bacteria</taxon>
        <taxon>Bacillati</taxon>
        <taxon>Bacillota</taxon>
        <taxon>Bacilli</taxon>
        <taxon>Bacillales</taxon>
        <taxon>Caryophanaceae</taxon>
        <taxon>Sporosarcina</taxon>
    </lineage>
</organism>
<accession>A0A921KCV4</accession>
<gene>
    <name evidence="2" type="ORF">K8V56_10180</name>
</gene>